<evidence type="ECO:0000313" key="7">
    <source>
        <dbReference type="Proteomes" id="UP001331561"/>
    </source>
</evidence>
<gene>
    <name evidence="6" type="ORF">VVD49_11750</name>
</gene>
<accession>A0ABU6K413</accession>
<dbReference type="EMBL" id="JAYXHS010000002">
    <property type="protein sequence ID" value="MEC5386401.1"/>
    <property type="molecule type" value="Genomic_DNA"/>
</dbReference>
<organism evidence="6 7">
    <name type="scientific">Uliginosibacterium silvisoli</name>
    <dbReference type="NCBI Taxonomy" id="3114758"/>
    <lineage>
        <taxon>Bacteria</taxon>
        <taxon>Pseudomonadati</taxon>
        <taxon>Pseudomonadota</taxon>
        <taxon>Betaproteobacteria</taxon>
        <taxon>Rhodocyclales</taxon>
        <taxon>Zoogloeaceae</taxon>
        <taxon>Uliginosibacterium</taxon>
    </lineage>
</organism>
<dbReference type="NCBIfam" id="NF033668">
    <property type="entry name" value="rSAM_PA0069"/>
    <property type="match status" value="1"/>
</dbReference>
<dbReference type="CDD" id="cd01335">
    <property type="entry name" value="Radical_SAM"/>
    <property type="match status" value="1"/>
</dbReference>
<reference evidence="6 7" key="1">
    <citation type="submission" date="2024-01" db="EMBL/GenBank/DDBJ databases">
        <title>Uliginosibacterium soil sp. nov.</title>
        <authorList>
            <person name="Lv Y."/>
        </authorList>
    </citation>
    <scope>NUCLEOTIDE SEQUENCE [LARGE SCALE GENOMIC DNA]</scope>
    <source>
        <strain evidence="6 7">H3</strain>
    </source>
</reference>
<dbReference type="Proteomes" id="UP001331561">
    <property type="component" value="Unassembled WGS sequence"/>
</dbReference>
<evidence type="ECO:0000256" key="3">
    <source>
        <dbReference type="ARBA" id="ARBA00023014"/>
    </source>
</evidence>
<evidence type="ECO:0000259" key="5">
    <source>
        <dbReference type="PROSITE" id="PS51918"/>
    </source>
</evidence>
<dbReference type="InterPro" id="IPR006638">
    <property type="entry name" value="Elp3/MiaA/NifB-like_rSAM"/>
</dbReference>
<dbReference type="InterPro" id="IPR007197">
    <property type="entry name" value="rSAM"/>
</dbReference>
<keyword evidence="3" id="KW-0411">Iron-sulfur</keyword>
<dbReference type="SMART" id="SM00729">
    <property type="entry name" value="Elp3"/>
    <property type="match status" value="1"/>
</dbReference>
<sequence>MKTQQTDNQTSPRSEAASDECAHEEPVTVVRPLLFRGRGATQRPDGRFESQRREAFDDGWARPNEEEEDRTLPTELIIDTAKSVITRNDSPDISFSLSINPYRGCEHGCIYCFARPTHSYLGFSPGLDFETKIAYKPDAVAILRNELAKKSHRCSPIALGINTDGWQPIERKLRLTRGLLEVLAECRHPVAIVTKNSLIERDIDLLADMARDNLVKVMFSVTTLDRELARRMEPRAATPLRRLEAMRALHTAGVPVGALFAPLIPALNDHEMEAVFSAVKDCGGESAHYTLLRLPHELSDMFPAWLQTHYPGRASHVMSIIRQMRGGKDYDSSFGTRMTGEGIFAEMYAKRARLALEKLGLNQVRRELNTQAFKPPRDGPQMSLF</sequence>
<dbReference type="InterPro" id="IPR040086">
    <property type="entry name" value="MJ0683-like"/>
</dbReference>
<feature type="region of interest" description="Disordered" evidence="4">
    <location>
        <begin position="1"/>
        <end position="70"/>
    </location>
</feature>
<dbReference type="RefSeq" id="WP_327599368.1">
    <property type="nucleotide sequence ID" value="NZ_JAYXHS010000002.1"/>
</dbReference>
<dbReference type="Pfam" id="PF04055">
    <property type="entry name" value="Radical_SAM"/>
    <property type="match status" value="1"/>
</dbReference>
<dbReference type="InterPro" id="IPR058240">
    <property type="entry name" value="rSAM_sf"/>
</dbReference>
<dbReference type="SFLD" id="SFLDG01084">
    <property type="entry name" value="Uncharacterised_Radical_SAM_Su"/>
    <property type="match status" value="1"/>
</dbReference>
<keyword evidence="2" id="KW-0408">Iron</keyword>
<dbReference type="PANTHER" id="PTHR43432">
    <property type="entry name" value="SLR0285 PROTEIN"/>
    <property type="match status" value="1"/>
</dbReference>
<proteinExistence type="predicted"/>
<dbReference type="PROSITE" id="PS51918">
    <property type="entry name" value="RADICAL_SAM"/>
    <property type="match status" value="1"/>
</dbReference>
<feature type="compositionally biased region" description="Basic and acidic residues" evidence="4">
    <location>
        <begin position="44"/>
        <end position="64"/>
    </location>
</feature>
<feature type="domain" description="Radical SAM core" evidence="5">
    <location>
        <begin position="91"/>
        <end position="328"/>
    </location>
</feature>
<evidence type="ECO:0000313" key="6">
    <source>
        <dbReference type="EMBL" id="MEC5386401.1"/>
    </source>
</evidence>
<dbReference type="PANTHER" id="PTHR43432:SF3">
    <property type="entry name" value="SLR0285 PROTEIN"/>
    <property type="match status" value="1"/>
</dbReference>
<dbReference type="SFLD" id="SFLDS00029">
    <property type="entry name" value="Radical_SAM"/>
    <property type="match status" value="1"/>
</dbReference>
<evidence type="ECO:0000256" key="2">
    <source>
        <dbReference type="ARBA" id="ARBA00023004"/>
    </source>
</evidence>
<protein>
    <submittedName>
        <fullName evidence="6">PA0069 family radical SAM protein</fullName>
    </submittedName>
</protein>
<dbReference type="SUPFAM" id="SSF102114">
    <property type="entry name" value="Radical SAM enzymes"/>
    <property type="match status" value="1"/>
</dbReference>
<dbReference type="Gene3D" id="3.80.30.30">
    <property type="match status" value="1"/>
</dbReference>
<evidence type="ECO:0000256" key="4">
    <source>
        <dbReference type="SAM" id="MobiDB-lite"/>
    </source>
</evidence>
<feature type="compositionally biased region" description="Polar residues" evidence="4">
    <location>
        <begin position="1"/>
        <end position="13"/>
    </location>
</feature>
<name>A0ABU6K413_9RHOO</name>
<keyword evidence="7" id="KW-1185">Reference proteome</keyword>
<comment type="caution">
    <text evidence="6">The sequence shown here is derived from an EMBL/GenBank/DDBJ whole genome shotgun (WGS) entry which is preliminary data.</text>
</comment>
<keyword evidence="1" id="KW-0479">Metal-binding</keyword>
<evidence type="ECO:0000256" key="1">
    <source>
        <dbReference type="ARBA" id="ARBA00022723"/>
    </source>
</evidence>